<dbReference type="PROSITE" id="PS50192">
    <property type="entry name" value="T_SNARE"/>
    <property type="match status" value="1"/>
</dbReference>
<evidence type="ECO:0000256" key="4">
    <source>
        <dbReference type="RuleBase" id="RU003858"/>
    </source>
</evidence>
<accession>A0A7J7L484</accession>
<dbReference type="Pfam" id="PF05739">
    <property type="entry name" value="SNARE"/>
    <property type="match status" value="1"/>
</dbReference>
<name>A0A7J7L484_9MAGN</name>
<sequence length="241" mass="27566">DANEESKSATKGSTMKAIKQRMTKDIDDVGKIARNIKEKLDEIDKDNLANRQKPGCGKGTSVDRSRMSMTTVFKKKLKERMYDFQKLRQNIQDEYREVVGRRVLTGTRYVYKIHTIDNLIDTGNSEKIVHQAIQEGRGQVLDALEEIHERHDVVKEIETMLLDLHQVFLDLAVLVEVQGDLLDNIEIQVTNAVDHVNNGTDSLRVAKNLQKKSRKCMMIAIILFLIIGLIIVLSILKPWEK</sequence>
<dbReference type="CDD" id="cd15848">
    <property type="entry name" value="SNARE_syntaxin1-like"/>
    <property type="match status" value="1"/>
</dbReference>
<dbReference type="GO" id="GO:0005484">
    <property type="term" value="F:SNAP receptor activity"/>
    <property type="evidence" value="ECO:0007669"/>
    <property type="project" value="InterPro"/>
</dbReference>
<dbReference type="PROSITE" id="PS00914">
    <property type="entry name" value="SYNTAXIN"/>
    <property type="match status" value="1"/>
</dbReference>
<comment type="caution">
    <text evidence="7">The sequence shown here is derived from an EMBL/GenBank/DDBJ whole genome shotgun (WGS) entry which is preliminary data.</text>
</comment>
<evidence type="ECO:0000259" key="6">
    <source>
        <dbReference type="PROSITE" id="PS50192"/>
    </source>
</evidence>
<keyword evidence="3" id="KW-0653">Protein transport</keyword>
<dbReference type="InterPro" id="IPR000727">
    <property type="entry name" value="T_SNARE_dom"/>
</dbReference>
<keyword evidence="5" id="KW-0472">Membrane</keyword>
<keyword evidence="2" id="KW-0813">Transport</keyword>
<dbReference type="InterPro" id="IPR006011">
    <property type="entry name" value="Syntaxin_N"/>
</dbReference>
<evidence type="ECO:0000256" key="3">
    <source>
        <dbReference type="ARBA" id="ARBA00022927"/>
    </source>
</evidence>
<dbReference type="SMART" id="SM00397">
    <property type="entry name" value="t_SNARE"/>
    <property type="match status" value="1"/>
</dbReference>
<dbReference type="FunFam" id="1.20.5.110:FF:000008">
    <property type="entry name" value="Syntaxin 132"/>
    <property type="match status" value="1"/>
</dbReference>
<dbReference type="InterPro" id="IPR010989">
    <property type="entry name" value="SNARE"/>
</dbReference>
<dbReference type="InterPro" id="IPR045242">
    <property type="entry name" value="Syntaxin"/>
</dbReference>
<dbReference type="GO" id="GO:0006906">
    <property type="term" value="P:vesicle fusion"/>
    <property type="evidence" value="ECO:0007669"/>
    <property type="project" value="TreeGrafter"/>
</dbReference>
<feature type="transmembrane region" description="Helical" evidence="5">
    <location>
        <begin position="216"/>
        <end position="236"/>
    </location>
</feature>
<evidence type="ECO:0000256" key="1">
    <source>
        <dbReference type="ARBA" id="ARBA00009063"/>
    </source>
</evidence>
<dbReference type="PANTHER" id="PTHR19957">
    <property type="entry name" value="SYNTAXIN"/>
    <property type="match status" value="1"/>
</dbReference>
<evidence type="ECO:0000313" key="7">
    <source>
        <dbReference type="EMBL" id="KAF6137451.1"/>
    </source>
</evidence>
<dbReference type="GO" id="GO:0006887">
    <property type="term" value="P:exocytosis"/>
    <property type="evidence" value="ECO:0007669"/>
    <property type="project" value="TreeGrafter"/>
</dbReference>
<dbReference type="GO" id="GO:0012505">
    <property type="term" value="C:endomembrane system"/>
    <property type="evidence" value="ECO:0007669"/>
    <property type="project" value="TreeGrafter"/>
</dbReference>
<dbReference type="GO" id="GO:0005886">
    <property type="term" value="C:plasma membrane"/>
    <property type="evidence" value="ECO:0007669"/>
    <property type="project" value="TreeGrafter"/>
</dbReference>
<keyword evidence="5" id="KW-0812">Transmembrane</keyword>
<gene>
    <name evidence="7" type="ORF">GIB67_009927</name>
</gene>
<dbReference type="Pfam" id="PF00804">
    <property type="entry name" value="Syntaxin"/>
    <property type="match status" value="1"/>
</dbReference>
<dbReference type="Gene3D" id="1.20.5.110">
    <property type="match status" value="1"/>
</dbReference>
<dbReference type="GO" id="GO:0000149">
    <property type="term" value="F:SNARE binding"/>
    <property type="evidence" value="ECO:0007669"/>
    <property type="project" value="TreeGrafter"/>
</dbReference>
<dbReference type="GO" id="GO:0048278">
    <property type="term" value="P:vesicle docking"/>
    <property type="evidence" value="ECO:0007669"/>
    <property type="project" value="TreeGrafter"/>
</dbReference>
<comment type="similarity">
    <text evidence="1 4">Belongs to the syntaxin family.</text>
</comment>
<feature type="domain" description="T-SNARE coiled-coil homology" evidence="6">
    <location>
        <begin position="144"/>
        <end position="206"/>
    </location>
</feature>
<dbReference type="Gene3D" id="1.20.58.70">
    <property type="match status" value="1"/>
</dbReference>
<evidence type="ECO:0000256" key="5">
    <source>
        <dbReference type="SAM" id="Phobius"/>
    </source>
</evidence>
<organism evidence="7 8">
    <name type="scientific">Kingdonia uniflora</name>
    <dbReference type="NCBI Taxonomy" id="39325"/>
    <lineage>
        <taxon>Eukaryota</taxon>
        <taxon>Viridiplantae</taxon>
        <taxon>Streptophyta</taxon>
        <taxon>Embryophyta</taxon>
        <taxon>Tracheophyta</taxon>
        <taxon>Spermatophyta</taxon>
        <taxon>Magnoliopsida</taxon>
        <taxon>Ranunculales</taxon>
        <taxon>Circaeasteraceae</taxon>
        <taxon>Kingdonia</taxon>
    </lineage>
</organism>
<proteinExistence type="inferred from homology"/>
<evidence type="ECO:0000256" key="2">
    <source>
        <dbReference type="ARBA" id="ARBA00022448"/>
    </source>
</evidence>
<dbReference type="Proteomes" id="UP000541444">
    <property type="component" value="Unassembled WGS sequence"/>
</dbReference>
<dbReference type="SMART" id="SM00503">
    <property type="entry name" value="SynN"/>
    <property type="match status" value="1"/>
</dbReference>
<evidence type="ECO:0000313" key="8">
    <source>
        <dbReference type="Proteomes" id="UP000541444"/>
    </source>
</evidence>
<dbReference type="AlphaFoldDB" id="A0A7J7L484"/>
<dbReference type="PANTHER" id="PTHR19957:SF277">
    <property type="entry name" value="T-SNARE COILED-COIL HOMOLOGY DOMAIN-CONTAINING PROTEIN"/>
    <property type="match status" value="1"/>
</dbReference>
<feature type="non-terminal residue" evidence="7">
    <location>
        <position position="1"/>
    </location>
</feature>
<keyword evidence="8" id="KW-1185">Reference proteome</keyword>
<reference evidence="7 8" key="1">
    <citation type="journal article" date="2020" name="IScience">
        <title>Genome Sequencing of the Endangered Kingdonia uniflora (Circaeasteraceae, Ranunculales) Reveals Potential Mechanisms of Evolutionary Specialization.</title>
        <authorList>
            <person name="Sun Y."/>
            <person name="Deng T."/>
            <person name="Zhang A."/>
            <person name="Moore M.J."/>
            <person name="Landis J.B."/>
            <person name="Lin N."/>
            <person name="Zhang H."/>
            <person name="Zhang X."/>
            <person name="Huang J."/>
            <person name="Zhang X."/>
            <person name="Sun H."/>
            <person name="Wang H."/>
        </authorList>
    </citation>
    <scope>NUCLEOTIDE SEQUENCE [LARGE SCALE GENOMIC DNA]</scope>
    <source>
        <strain evidence="7">TB1705</strain>
        <tissue evidence="7">Leaf</tissue>
    </source>
</reference>
<dbReference type="InterPro" id="IPR006012">
    <property type="entry name" value="Syntaxin/epimorphin_CS"/>
</dbReference>
<dbReference type="GO" id="GO:0031201">
    <property type="term" value="C:SNARE complex"/>
    <property type="evidence" value="ECO:0007669"/>
    <property type="project" value="TreeGrafter"/>
</dbReference>
<keyword evidence="5" id="KW-1133">Transmembrane helix</keyword>
<dbReference type="OrthoDB" id="10255013at2759"/>
<dbReference type="SUPFAM" id="SSF47661">
    <property type="entry name" value="t-snare proteins"/>
    <property type="match status" value="1"/>
</dbReference>
<protein>
    <recommendedName>
        <fullName evidence="6">t-SNARE coiled-coil homology domain-containing protein</fullName>
    </recommendedName>
</protein>
<dbReference type="GO" id="GO:0006886">
    <property type="term" value="P:intracellular protein transport"/>
    <property type="evidence" value="ECO:0007669"/>
    <property type="project" value="InterPro"/>
</dbReference>
<dbReference type="EMBL" id="JACGCM010002657">
    <property type="protein sequence ID" value="KAF6137451.1"/>
    <property type="molecule type" value="Genomic_DNA"/>
</dbReference>